<protein>
    <submittedName>
        <fullName evidence="1">Uncharacterized protein</fullName>
    </submittedName>
</protein>
<dbReference type="PANTHER" id="PTHR39063:SF1">
    <property type="entry name" value="OFD1 CENTRIOLE AND CENTRIOLAR SATELLITE PROTEIN"/>
    <property type="match status" value="1"/>
</dbReference>
<reference evidence="1" key="2">
    <citation type="submission" date="2025-09" db="UniProtKB">
        <authorList>
            <consortium name="Ensembl"/>
        </authorList>
    </citation>
    <scope>IDENTIFICATION</scope>
</reference>
<dbReference type="Pfam" id="PF16045">
    <property type="entry name" value="LisH_2"/>
    <property type="match status" value="1"/>
</dbReference>
<dbReference type="GO" id="GO:0005576">
    <property type="term" value="C:extracellular region"/>
    <property type="evidence" value="ECO:0007669"/>
    <property type="project" value="GOC"/>
</dbReference>
<evidence type="ECO:0000313" key="2">
    <source>
        <dbReference type="Proteomes" id="UP000264820"/>
    </source>
</evidence>
<dbReference type="GO" id="GO:0036064">
    <property type="term" value="C:ciliary basal body"/>
    <property type="evidence" value="ECO:0007669"/>
    <property type="project" value="TreeGrafter"/>
</dbReference>
<sequence>MLLDTKEDVISTDELRKRLYKTLRDRGVLDTLKTQLRNQLIHELKPAPLSGAEPSLRSDSYLISACNNIVADYLLNSGYEYSLSVFCPESGLSQEKVFKKGDLLQHLKISPESPLYKFLVITAKHCNVLLFY</sequence>
<dbReference type="SMART" id="SM00667">
    <property type="entry name" value="LisH"/>
    <property type="match status" value="1"/>
</dbReference>
<dbReference type="GeneTree" id="ENSGT00940000165039"/>
<dbReference type="GO" id="GO:0005813">
    <property type="term" value="C:centrosome"/>
    <property type="evidence" value="ECO:0007669"/>
    <property type="project" value="TreeGrafter"/>
</dbReference>
<reference evidence="1" key="1">
    <citation type="submission" date="2025-08" db="UniProtKB">
        <authorList>
            <consortium name="Ensembl"/>
        </authorList>
    </citation>
    <scope>IDENTIFICATION</scope>
</reference>
<dbReference type="GO" id="GO:0060287">
    <property type="term" value="P:epithelial cilium movement involved in determination of left/right asymmetry"/>
    <property type="evidence" value="ECO:0007669"/>
    <property type="project" value="TreeGrafter"/>
</dbReference>
<dbReference type="OMA" id="SSHDICH"/>
<organism evidence="1 2">
    <name type="scientific">Hippocampus comes</name>
    <name type="common">Tiger tail seahorse</name>
    <dbReference type="NCBI Taxonomy" id="109280"/>
    <lineage>
        <taxon>Eukaryota</taxon>
        <taxon>Metazoa</taxon>
        <taxon>Chordata</taxon>
        <taxon>Craniata</taxon>
        <taxon>Vertebrata</taxon>
        <taxon>Euteleostomi</taxon>
        <taxon>Actinopterygii</taxon>
        <taxon>Neopterygii</taxon>
        <taxon>Teleostei</taxon>
        <taxon>Neoteleostei</taxon>
        <taxon>Acanthomorphata</taxon>
        <taxon>Syngnathiaria</taxon>
        <taxon>Syngnathiformes</taxon>
        <taxon>Syngnathoidei</taxon>
        <taxon>Syngnathidae</taxon>
        <taxon>Hippocampus</taxon>
    </lineage>
</organism>
<dbReference type="Proteomes" id="UP000264820">
    <property type="component" value="Unplaced"/>
</dbReference>
<dbReference type="Gene3D" id="1.20.960.40">
    <property type="match status" value="1"/>
</dbReference>
<proteinExistence type="predicted"/>
<dbReference type="Ensembl" id="ENSHCOT00000009684.1">
    <property type="protein sequence ID" value="ENSHCOP00000002883.1"/>
    <property type="gene ID" value="ENSHCOG00000004111.1"/>
</dbReference>
<name>A0A3Q2XF23_HIPCM</name>
<dbReference type="InterPro" id="IPR006594">
    <property type="entry name" value="LisH"/>
</dbReference>
<dbReference type="PROSITE" id="PS50896">
    <property type="entry name" value="LISH"/>
    <property type="match status" value="1"/>
</dbReference>
<accession>A0A3Q2XF23</accession>
<dbReference type="InterPro" id="IPR055289">
    <property type="entry name" value="OFD1"/>
</dbReference>
<keyword evidence="2" id="KW-1185">Reference proteome</keyword>
<dbReference type="AlphaFoldDB" id="A0A3Q2XF23"/>
<evidence type="ECO:0000313" key="1">
    <source>
        <dbReference type="Ensembl" id="ENSHCOP00000002883.1"/>
    </source>
</evidence>
<dbReference type="PANTHER" id="PTHR39063">
    <property type="entry name" value="ORAL-FACIAL-DIGITAL SYNDROME 1 PROTEIN HOMOLOG"/>
    <property type="match status" value="1"/>
</dbReference>
<dbReference type="STRING" id="109280.ENSHCOP00000002883"/>